<dbReference type="SUPFAM" id="SSF161070">
    <property type="entry name" value="SNF-like"/>
    <property type="match status" value="1"/>
</dbReference>
<evidence type="ECO:0000256" key="4">
    <source>
        <dbReference type="ARBA" id="ARBA00022692"/>
    </source>
</evidence>
<keyword evidence="7 9" id="KW-0472">Membrane</keyword>
<proteinExistence type="inferred from homology"/>
<evidence type="ECO:0000313" key="11">
    <source>
        <dbReference type="Proteomes" id="UP001431783"/>
    </source>
</evidence>
<dbReference type="GO" id="GO:0043005">
    <property type="term" value="C:neuron projection"/>
    <property type="evidence" value="ECO:0007669"/>
    <property type="project" value="TreeGrafter"/>
</dbReference>
<feature type="transmembrane region" description="Helical" evidence="9">
    <location>
        <begin position="282"/>
        <end position="304"/>
    </location>
</feature>
<feature type="transmembrane region" description="Helical" evidence="9">
    <location>
        <begin position="147"/>
        <end position="165"/>
    </location>
</feature>
<feature type="transmembrane region" description="Helical" evidence="9">
    <location>
        <begin position="90"/>
        <end position="108"/>
    </location>
</feature>
<evidence type="ECO:0000256" key="9">
    <source>
        <dbReference type="SAM" id="Phobius"/>
    </source>
</evidence>
<accession>A0AAW1V6Z4</accession>
<keyword evidence="3" id="KW-0813">Transport</keyword>
<protein>
    <submittedName>
        <fullName evidence="10">Uncharacterized protein</fullName>
    </submittedName>
</protein>
<gene>
    <name evidence="10" type="ORF">WA026_000717</name>
</gene>
<sequence length="474" mass="53863">MRLFTQSIDKAISGSIATEVSSIAHSNITILGPRDSVSRRSWTHEVTSFDFGDFWKYRAEFFFNTLLYCLNIGNLWRLPTQAIQYGEGAFIYMYIVFTLVFGMPLLFFEFSVGQYTDRGVMHVFRIIPVLEGLSSAMGFFSNTVVHVYGLISVFNFIYFFSFIRIDAPLSNTTDFKKMCFYENRTNSLENLHFLNDVVMAEDETSCTFNSRNMFLVFVMWLVIWVYTINEYAIKPNHSVKIYTIIISALVVTFLATMTVEGSGSGILRLLSPPWKNFADYKVYLHAFIQSVISLGLGIGPLINIGSRTFFRTPIHIHSIIVAMSTLLASLLMTMIVFGAVGVYSEELGYSEAVLSGQEYYMHVLLSKLFAKMAQGLKQIIIVVFYAAFLTAGFYSSLVIVASSYEIGASFFGWYEAFCLCTYLLVVLLPISVPAIKTIIRLTKEKNLSKLFHPREIQTAFQDYANWRENLSNNS</sequence>
<evidence type="ECO:0000256" key="3">
    <source>
        <dbReference type="ARBA" id="ARBA00022448"/>
    </source>
</evidence>
<keyword evidence="5" id="KW-0769">Symport</keyword>
<dbReference type="EMBL" id="JARQZJ010000121">
    <property type="protein sequence ID" value="KAK9888468.1"/>
    <property type="molecule type" value="Genomic_DNA"/>
</dbReference>
<feature type="transmembrane region" description="Helical" evidence="9">
    <location>
        <begin position="212"/>
        <end position="229"/>
    </location>
</feature>
<dbReference type="AlphaFoldDB" id="A0AAW1V6Z4"/>
<keyword evidence="4 9" id="KW-0812">Transmembrane</keyword>
<dbReference type="PROSITE" id="PS50267">
    <property type="entry name" value="NA_NEUROTRAN_SYMP_3"/>
    <property type="match status" value="1"/>
</dbReference>
<evidence type="ECO:0000313" key="10">
    <source>
        <dbReference type="EMBL" id="KAK9888468.1"/>
    </source>
</evidence>
<dbReference type="GO" id="GO:0046872">
    <property type="term" value="F:metal ion binding"/>
    <property type="evidence" value="ECO:0007669"/>
    <property type="project" value="UniProtKB-KW"/>
</dbReference>
<feature type="transmembrane region" description="Helical" evidence="9">
    <location>
        <begin position="241"/>
        <end position="262"/>
    </location>
</feature>
<dbReference type="InterPro" id="IPR037272">
    <property type="entry name" value="SNS_sf"/>
</dbReference>
<comment type="similarity">
    <text evidence="2">Belongs to the sodium:neurotransmitter symporter (SNF) (TC 2.A.22) family.</text>
</comment>
<keyword evidence="6 9" id="KW-1133">Transmembrane helix</keyword>
<dbReference type="PANTHER" id="PTHR11616:SF265">
    <property type="entry name" value="TRANSPORTER"/>
    <property type="match status" value="1"/>
</dbReference>
<dbReference type="GO" id="GO:0005332">
    <property type="term" value="F:gamma-aminobutyric acid:sodium:chloride symporter activity"/>
    <property type="evidence" value="ECO:0007669"/>
    <property type="project" value="TreeGrafter"/>
</dbReference>
<reference evidence="10 11" key="1">
    <citation type="submission" date="2023-03" db="EMBL/GenBank/DDBJ databases">
        <title>Genome insight into feeding habits of ladybird beetles.</title>
        <authorList>
            <person name="Li H.-S."/>
            <person name="Huang Y.-H."/>
            <person name="Pang H."/>
        </authorList>
    </citation>
    <scope>NUCLEOTIDE SEQUENCE [LARGE SCALE GENOMIC DNA]</scope>
    <source>
        <strain evidence="10">SYSU_2023b</strain>
        <tissue evidence="10">Whole body</tissue>
    </source>
</reference>
<evidence type="ECO:0000256" key="2">
    <source>
        <dbReference type="ARBA" id="ARBA00006459"/>
    </source>
</evidence>
<comment type="subcellular location">
    <subcellularLocation>
        <location evidence="1">Membrane</location>
        <topology evidence="1">Multi-pass membrane protein</topology>
    </subcellularLocation>
</comment>
<dbReference type="InterPro" id="IPR000175">
    <property type="entry name" value="Na/ntran_symport"/>
</dbReference>
<feature type="binding site" evidence="8">
    <location>
        <position position="74"/>
    </location>
    <ligand>
        <name>Na(+)</name>
        <dbReference type="ChEBI" id="CHEBI:29101"/>
        <label>1</label>
    </ligand>
</feature>
<evidence type="ECO:0000256" key="7">
    <source>
        <dbReference type="ARBA" id="ARBA00023136"/>
    </source>
</evidence>
<evidence type="ECO:0000256" key="5">
    <source>
        <dbReference type="ARBA" id="ARBA00022847"/>
    </source>
</evidence>
<dbReference type="Proteomes" id="UP001431783">
    <property type="component" value="Unassembled WGS sequence"/>
</dbReference>
<dbReference type="PRINTS" id="PR00176">
    <property type="entry name" value="NANEUSMPORT"/>
</dbReference>
<feature type="transmembrane region" description="Helical" evidence="9">
    <location>
        <begin position="410"/>
        <end position="435"/>
    </location>
</feature>
<feature type="binding site" evidence="8">
    <location>
        <position position="293"/>
    </location>
    <ligand>
        <name>Na(+)</name>
        <dbReference type="ChEBI" id="CHEBI:29101"/>
        <label>1</label>
    </ligand>
</feature>
<evidence type="ECO:0000256" key="1">
    <source>
        <dbReference type="ARBA" id="ARBA00004141"/>
    </source>
</evidence>
<evidence type="ECO:0000256" key="8">
    <source>
        <dbReference type="PIRSR" id="PIRSR600175-1"/>
    </source>
</evidence>
<feature type="transmembrane region" description="Helical" evidence="9">
    <location>
        <begin position="316"/>
        <end position="340"/>
    </location>
</feature>
<keyword evidence="8" id="KW-0479">Metal-binding</keyword>
<dbReference type="GO" id="GO:0005886">
    <property type="term" value="C:plasma membrane"/>
    <property type="evidence" value="ECO:0007669"/>
    <property type="project" value="TreeGrafter"/>
</dbReference>
<organism evidence="10 11">
    <name type="scientific">Henosepilachna vigintioctopunctata</name>
    <dbReference type="NCBI Taxonomy" id="420089"/>
    <lineage>
        <taxon>Eukaryota</taxon>
        <taxon>Metazoa</taxon>
        <taxon>Ecdysozoa</taxon>
        <taxon>Arthropoda</taxon>
        <taxon>Hexapoda</taxon>
        <taxon>Insecta</taxon>
        <taxon>Pterygota</taxon>
        <taxon>Neoptera</taxon>
        <taxon>Endopterygota</taxon>
        <taxon>Coleoptera</taxon>
        <taxon>Polyphaga</taxon>
        <taxon>Cucujiformia</taxon>
        <taxon>Coccinelloidea</taxon>
        <taxon>Coccinellidae</taxon>
        <taxon>Epilachninae</taxon>
        <taxon>Epilachnini</taxon>
        <taxon>Henosepilachna</taxon>
    </lineage>
</organism>
<dbReference type="Pfam" id="PF00209">
    <property type="entry name" value="SNF"/>
    <property type="match status" value="1"/>
</dbReference>
<dbReference type="PANTHER" id="PTHR11616">
    <property type="entry name" value="SODIUM/CHLORIDE DEPENDENT TRANSPORTER"/>
    <property type="match status" value="1"/>
</dbReference>
<evidence type="ECO:0000256" key="6">
    <source>
        <dbReference type="ARBA" id="ARBA00022989"/>
    </source>
</evidence>
<name>A0AAW1V6Z4_9CUCU</name>
<keyword evidence="8" id="KW-0915">Sodium</keyword>
<keyword evidence="11" id="KW-1185">Reference proteome</keyword>
<comment type="caution">
    <text evidence="10">The sequence shown here is derived from an EMBL/GenBank/DDBJ whole genome shotgun (WGS) entry which is preliminary data.</text>
</comment>
<feature type="transmembrane region" description="Helical" evidence="9">
    <location>
        <begin position="382"/>
        <end position="404"/>
    </location>
</feature>
<feature type="binding site" evidence="8">
    <location>
        <position position="395"/>
    </location>
    <ligand>
        <name>Na(+)</name>
        <dbReference type="ChEBI" id="CHEBI:29101"/>
        <label>1</label>
    </ligand>
</feature>